<proteinExistence type="inferred from homology"/>
<dbReference type="Gene3D" id="1.10.560.10">
    <property type="entry name" value="GroEL-like equatorial domain"/>
    <property type="match status" value="1"/>
</dbReference>
<evidence type="ECO:0000256" key="3">
    <source>
        <dbReference type="ARBA" id="ARBA00022741"/>
    </source>
</evidence>
<dbReference type="Gene3D" id="3.30.260.10">
    <property type="entry name" value="TCP-1-like chaperonin intermediate domain"/>
    <property type="match status" value="1"/>
</dbReference>
<dbReference type="AlphaFoldDB" id="A0AAT9LF16"/>
<name>A0AAT9LF16_9FIRM</name>
<evidence type="ECO:0000256" key="1">
    <source>
        <dbReference type="ARBA" id="ARBA00006607"/>
    </source>
</evidence>
<dbReference type="InterPro" id="IPR017998">
    <property type="entry name" value="Chaperone_TCP-1"/>
</dbReference>
<gene>
    <name evidence="6" type="ORF">IMF26_05480</name>
</gene>
<evidence type="ECO:0000256" key="5">
    <source>
        <dbReference type="ARBA" id="ARBA00023186"/>
    </source>
</evidence>
<dbReference type="PRINTS" id="PR00304">
    <property type="entry name" value="TCOMPLEXTCP1"/>
</dbReference>
<dbReference type="InterPro" id="IPR027409">
    <property type="entry name" value="GroEL-like_apical_dom_sf"/>
</dbReference>
<accession>A0AAT9LF16</accession>
<dbReference type="GO" id="GO:0051082">
    <property type="term" value="F:unfolded protein binding"/>
    <property type="evidence" value="ECO:0007669"/>
    <property type="project" value="InterPro"/>
</dbReference>
<dbReference type="InterPro" id="IPR027410">
    <property type="entry name" value="TCP-1-like_intermed_sf"/>
</dbReference>
<reference evidence="6" key="2">
    <citation type="journal article" date="2023" name="Biology">
        <title>Prokaryotic Life Associated with Coal-Fire Gas Vents Revealed by Metagenomics.</title>
        <authorList>
            <person name="Kadnikov V.V."/>
            <person name="Mardanov A.V."/>
            <person name="Beletsky A.V."/>
            <person name="Karnachuk O.V."/>
            <person name="Ravin N.V."/>
        </authorList>
    </citation>
    <scope>NUCLEOTIDE SEQUENCE</scope>
    <source>
        <strain evidence="6">Bu02</strain>
    </source>
</reference>
<evidence type="ECO:0000256" key="4">
    <source>
        <dbReference type="ARBA" id="ARBA00022840"/>
    </source>
</evidence>
<keyword evidence="5" id="KW-0143">Chaperone</keyword>
<dbReference type="InterPro" id="IPR002423">
    <property type="entry name" value="Cpn60/GroEL/TCP-1"/>
</dbReference>
<comment type="similarity">
    <text evidence="2">Belongs to the TCP-1 chaperonin family.</text>
</comment>
<dbReference type="Gene3D" id="3.50.7.10">
    <property type="entry name" value="GroEL"/>
    <property type="match status" value="1"/>
</dbReference>
<dbReference type="InterPro" id="IPR002194">
    <property type="entry name" value="Chaperonin_TCP-1_CS"/>
</dbReference>
<dbReference type="Pfam" id="PF00118">
    <property type="entry name" value="Cpn60_TCP1"/>
    <property type="match status" value="1"/>
</dbReference>
<organism evidence="6">
    <name type="scientific">Candidatus Fermentithermobacillus carboniphilus</name>
    <dbReference type="NCBI Taxonomy" id="3085328"/>
    <lineage>
        <taxon>Bacteria</taxon>
        <taxon>Bacillati</taxon>
        <taxon>Bacillota</taxon>
        <taxon>Candidatus Fermentithermobacillia</taxon>
        <taxon>Candidatus Fermentithermobacillales</taxon>
        <taxon>Candidatus Fermentithermobacillaceae</taxon>
        <taxon>Candidatus Fermentithermobacillus</taxon>
    </lineage>
</organism>
<dbReference type="PROSITE" id="PS00995">
    <property type="entry name" value="TCP1_3"/>
    <property type="match status" value="1"/>
</dbReference>
<evidence type="ECO:0000313" key="6">
    <source>
        <dbReference type="EMBL" id="QUL99595.1"/>
    </source>
</evidence>
<dbReference type="PANTHER" id="PTHR11353">
    <property type="entry name" value="CHAPERONIN"/>
    <property type="match status" value="1"/>
</dbReference>
<evidence type="ECO:0000256" key="2">
    <source>
        <dbReference type="ARBA" id="ARBA00008020"/>
    </source>
</evidence>
<dbReference type="GO" id="GO:0016887">
    <property type="term" value="F:ATP hydrolysis activity"/>
    <property type="evidence" value="ECO:0007669"/>
    <property type="project" value="InterPro"/>
</dbReference>
<reference evidence="6" key="1">
    <citation type="submission" date="2020-10" db="EMBL/GenBank/DDBJ databases">
        <authorList>
            <person name="Kadnikov V."/>
            <person name="Beletsky A.V."/>
            <person name="Mardanov A.V."/>
            <person name="Karnachuk O.V."/>
            <person name="Ravin N.V."/>
        </authorList>
    </citation>
    <scope>NUCLEOTIDE SEQUENCE</scope>
    <source>
        <strain evidence="6">Bu02</strain>
    </source>
</reference>
<protein>
    <submittedName>
        <fullName evidence="6">TCP-1/cpn60 chaperonin family protein</fullName>
    </submittedName>
</protein>
<comment type="similarity">
    <text evidence="1">Belongs to the chaperonin (HSP60) family.</text>
</comment>
<dbReference type="InterPro" id="IPR027413">
    <property type="entry name" value="GROEL-like_equatorial_sf"/>
</dbReference>
<sequence length="532" mass="57382">MAAGGFTLIKQAAQGSEIDEKLAALLTNVNAVRAIASAVEGTIGPKGLDTLLVDRFGEVVITNDGITILTKMDVNHPAAKMVINTAKAQEEEVGDGTTTATIMAAALLSEGVNQVMRGVPVTRIIEGIKIGGERAIKFIEEKAQKLKGVDDPLLYKVALVAGRENEDIASLVVSAARMVGEEKLLDKRFKLSEIIVAKEGAENQVFAGIIIDKERLNEEMPESLENVKILVVDDALEPEEVEEEALATEAGFQRYLDLQEEFKDNLRKVINLGVKLIVVDKGVSDIAEEILTDAGVMVISRVASSDLRKTAEHTGAKPVKRTGLKKPAEELERYLGFADRVYEDEKLECIRVIGGKGKPMATILVGASTEEVRGERERICADAASSVQAAIRGGVVAGGGALEIACAREVEKLRSSQKGMQSYGLLCVIEALKRPLAQIVANAGFNPLEKVGDVMARQTEENNDNLAVDCDTGEIKDMFEMGVIDPAPVKIHALKAALEIACAILRIDTIIKKKDESEKREESPESVEEVDF</sequence>
<keyword evidence="4" id="KW-0067">ATP-binding</keyword>
<dbReference type="SUPFAM" id="SSF52029">
    <property type="entry name" value="GroEL apical domain-like"/>
    <property type="match status" value="1"/>
</dbReference>
<dbReference type="GO" id="GO:0140662">
    <property type="term" value="F:ATP-dependent protein folding chaperone"/>
    <property type="evidence" value="ECO:0007669"/>
    <property type="project" value="InterPro"/>
</dbReference>
<dbReference type="SUPFAM" id="SSF48592">
    <property type="entry name" value="GroEL equatorial domain-like"/>
    <property type="match status" value="1"/>
</dbReference>
<dbReference type="KEGG" id="fcz:IMF26_05480"/>
<dbReference type="CDD" id="cd00309">
    <property type="entry name" value="chaperonin_type_I_II"/>
    <property type="match status" value="1"/>
</dbReference>
<dbReference type="EMBL" id="CP062796">
    <property type="protein sequence ID" value="QUL99595.1"/>
    <property type="molecule type" value="Genomic_DNA"/>
</dbReference>
<keyword evidence="3" id="KW-0547">Nucleotide-binding</keyword>
<dbReference type="GO" id="GO:0005524">
    <property type="term" value="F:ATP binding"/>
    <property type="evidence" value="ECO:0007669"/>
    <property type="project" value="UniProtKB-KW"/>
</dbReference>